<accession>A0A8S3K2R5</accession>
<dbReference type="EMBL" id="CAJOBJ010370742">
    <property type="protein sequence ID" value="CAF5223293.1"/>
    <property type="molecule type" value="Genomic_DNA"/>
</dbReference>
<proteinExistence type="predicted"/>
<dbReference type="Proteomes" id="UP000681720">
    <property type="component" value="Unassembled WGS sequence"/>
</dbReference>
<feature type="non-terminal residue" evidence="1">
    <location>
        <position position="1"/>
    </location>
</feature>
<gene>
    <name evidence="1" type="ORF">GIL414_LOCUS85511</name>
</gene>
<comment type="caution">
    <text evidence="1">The sequence shown here is derived from an EMBL/GenBank/DDBJ whole genome shotgun (WGS) entry which is preliminary data.</text>
</comment>
<protein>
    <submittedName>
        <fullName evidence="1">Uncharacterized protein</fullName>
    </submittedName>
</protein>
<organism evidence="1 2">
    <name type="scientific">Rotaria magnacalcarata</name>
    <dbReference type="NCBI Taxonomy" id="392030"/>
    <lineage>
        <taxon>Eukaryota</taxon>
        <taxon>Metazoa</taxon>
        <taxon>Spiralia</taxon>
        <taxon>Gnathifera</taxon>
        <taxon>Rotifera</taxon>
        <taxon>Eurotatoria</taxon>
        <taxon>Bdelloidea</taxon>
        <taxon>Philodinida</taxon>
        <taxon>Philodinidae</taxon>
        <taxon>Rotaria</taxon>
    </lineage>
</organism>
<name>A0A8S3K2R5_9BILA</name>
<sequence length="58" mass="6534">TLSLHGNESALCAMVEILLTSSRNQIRTEINLAEKRIGDNEMQFLVDVLRNNTVLTTF</sequence>
<evidence type="ECO:0000313" key="1">
    <source>
        <dbReference type="EMBL" id="CAF5223293.1"/>
    </source>
</evidence>
<dbReference type="AlphaFoldDB" id="A0A8S3K2R5"/>
<evidence type="ECO:0000313" key="2">
    <source>
        <dbReference type="Proteomes" id="UP000681720"/>
    </source>
</evidence>
<reference evidence="1" key="1">
    <citation type="submission" date="2021-02" db="EMBL/GenBank/DDBJ databases">
        <authorList>
            <person name="Nowell W R."/>
        </authorList>
    </citation>
    <scope>NUCLEOTIDE SEQUENCE</scope>
</reference>